<keyword evidence="18" id="KW-1185">Reference proteome</keyword>
<dbReference type="Pfam" id="PF02518">
    <property type="entry name" value="HATPase_c"/>
    <property type="match status" value="1"/>
</dbReference>
<evidence type="ECO:0000256" key="10">
    <source>
        <dbReference type="ARBA" id="ARBA00022840"/>
    </source>
</evidence>
<dbReference type="Pfam" id="PF00512">
    <property type="entry name" value="HisKA"/>
    <property type="match status" value="1"/>
</dbReference>
<evidence type="ECO:0000313" key="17">
    <source>
        <dbReference type="EMBL" id="SES18566.1"/>
    </source>
</evidence>
<accession>A0A1H9V9W5</accession>
<evidence type="ECO:0000256" key="8">
    <source>
        <dbReference type="ARBA" id="ARBA00022741"/>
    </source>
</evidence>
<dbReference type="InterPro" id="IPR029151">
    <property type="entry name" value="Sensor-like_sf"/>
</dbReference>
<dbReference type="SUPFAM" id="SSF158472">
    <property type="entry name" value="HAMP domain-like"/>
    <property type="match status" value="1"/>
</dbReference>
<dbReference type="PROSITE" id="PS50112">
    <property type="entry name" value="PAS"/>
    <property type="match status" value="1"/>
</dbReference>
<evidence type="ECO:0000256" key="4">
    <source>
        <dbReference type="ARBA" id="ARBA00022475"/>
    </source>
</evidence>
<dbReference type="InterPro" id="IPR036097">
    <property type="entry name" value="HisK_dim/P_sf"/>
</dbReference>
<evidence type="ECO:0000259" key="14">
    <source>
        <dbReference type="PROSITE" id="PS50109"/>
    </source>
</evidence>
<feature type="domain" description="HAMP" evidence="16">
    <location>
        <begin position="309"/>
        <end position="361"/>
    </location>
</feature>
<dbReference type="InterPro" id="IPR033479">
    <property type="entry name" value="dCache_1"/>
</dbReference>
<keyword evidence="4" id="KW-1003">Cell membrane</keyword>
<dbReference type="CDD" id="cd12914">
    <property type="entry name" value="PDC1_DGC_like"/>
    <property type="match status" value="1"/>
</dbReference>
<dbReference type="CDD" id="cd00130">
    <property type="entry name" value="PAS"/>
    <property type="match status" value="1"/>
</dbReference>
<dbReference type="SUPFAM" id="SSF55874">
    <property type="entry name" value="ATPase domain of HSP90 chaperone/DNA topoisomerase II/histidine kinase"/>
    <property type="match status" value="1"/>
</dbReference>
<dbReference type="Gene3D" id="3.30.450.20">
    <property type="entry name" value="PAS domain"/>
    <property type="match status" value="2"/>
</dbReference>
<evidence type="ECO:0000256" key="2">
    <source>
        <dbReference type="ARBA" id="ARBA00004651"/>
    </source>
</evidence>
<dbReference type="SUPFAM" id="SSF55785">
    <property type="entry name" value="PYP-like sensor domain (PAS domain)"/>
    <property type="match status" value="1"/>
</dbReference>
<dbReference type="PRINTS" id="PR00344">
    <property type="entry name" value="BCTRLSENSOR"/>
</dbReference>
<organism evidence="17 18">
    <name type="scientific">Salipaludibacillus aurantiacus</name>
    <dbReference type="NCBI Taxonomy" id="1601833"/>
    <lineage>
        <taxon>Bacteria</taxon>
        <taxon>Bacillati</taxon>
        <taxon>Bacillota</taxon>
        <taxon>Bacilli</taxon>
        <taxon>Bacillales</taxon>
        <taxon>Bacillaceae</taxon>
    </lineage>
</organism>
<dbReference type="GO" id="GO:0005886">
    <property type="term" value="C:plasma membrane"/>
    <property type="evidence" value="ECO:0007669"/>
    <property type="project" value="UniProtKB-SubCell"/>
</dbReference>
<name>A0A1H9V9W5_9BACI</name>
<reference evidence="18" key="1">
    <citation type="submission" date="2016-10" db="EMBL/GenBank/DDBJ databases">
        <authorList>
            <person name="Varghese N."/>
            <person name="Submissions S."/>
        </authorList>
    </citation>
    <scope>NUCLEOTIDE SEQUENCE [LARGE SCALE GENOMIC DNA]</scope>
    <source>
        <strain evidence="18">S9</strain>
    </source>
</reference>
<keyword evidence="11" id="KW-1133">Transmembrane helix</keyword>
<dbReference type="GO" id="GO:0000155">
    <property type="term" value="F:phosphorelay sensor kinase activity"/>
    <property type="evidence" value="ECO:0007669"/>
    <property type="project" value="InterPro"/>
</dbReference>
<dbReference type="SMART" id="SM00388">
    <property type="entry name" value="HisKA"/>
    <property type="match status" value="1"/>
</dbReference>
<dbReference type="AlphaFoldDB" id="A0A1H9V9W5"/>
<dbReference type="Proteomes" id="UP000198571">
    <property type="component" value="Unassembled WGS sequence"/>
</dbReference>
<dbReference type="SUPFAM" id="SSF103190">
    <property type="entry name" value="Sensory domain-like"/>
    <property type="match status" value="1"/>
</dbReference>
<gene>
    <name evidence="17" type="ORF">SAMN05518684_11029</name>
</gene>
<dbReference type="RefSeq" id="WP_093052873.1">
    <property type="nucleotide sequence ID" value="NZ_FOGT01000010.1"/>
</dbReference>
<evidence type="ECO:0000256" key="11">
    <source>
        <dbReference type="ARBA" id="ARBA00022989"/>
    </source>
</evidence>
<dbReference type="InterPro" id="IPR005467">
    <property type="entry name" value="His_kinase_dom"/>
</dbReference>
<evidence type="ECO:0000313" key="18">
    <source>
        <dbReference type="Proteomes" id="UP000198571"/>
    </source>
</evidence>
<dbReference type="GO" id="GO:0005524">
    <property type="term" value="F:ATP binding"/>
    <property type="evidence" value="ECO:0007669"/>
    <property type="project" value="UniProtKB-KW"/>
</dbReference>
<dbReference type="CDD" id="cd12912">
    <property type="entry name" value="PDC2_MCP_like"/>
    <property type="match status" value="1"/>
</dbReference>
<dbReference type="PANTHER" id="PTHR43065">
    <property type="entry name" value="SENSOR HISTIDINE KINASE"/>
    <property type="match status" value="1"/>
</dbReference>
<dbReference type="InterPro" id="IPR035965">
    <property type="entry name" value="PAS-like_dom_sf"/>
</dbReference>
<dbReference type="InterPro" id="IPR036890">
    <property type="entry name" value="HATPase_C_sf"/>
</dbReference>
<evidence type="ECO:0000256" key="3">
    <source>
        <dbReference type="ARBA" id="ARBA00012438"/>
    </source>
</evidence>
<keyword evidence="12" id="KW-0902">Two-component regulatory system</keyword>
<dbReference type="CDD" id="cd00082">
    <property type="entry name" value="HisKA"/>
    <property type="match status" value="1"/>
</dbReference>
<evidence type="ECO:0000256" key="1">
    <source>
        <dbReference type="ARBA" id="ARBA00000085"/>
    </source>
</evidence>
<evidence type="ECO:0000259" key="16">
    <source>
        <dbReference type="PROSITE" id="PS50885"/>
    </source>
</evidence>
<comment type="subcellular location">
    <subcellularLocation>
        <location evidence="2">Cell membrane</location>
        <topology evidence="2">Multi-pass membrane protein</topology>
    </subcellularLocation>
</comment>
<dbReference type="InterPro" id="IPR000014">
    <property type="entry name" value="PAS"/>
</dbReference>
<dbReference type="EMBL" id="FOGT01000010">
    <property type="protein sequence ID" value="SES18566.1"/>
    <property type="molecule type" value="Genomic_DNA"/>
</dbReference>
<dbReference type="EC" id="2.7.13.3" evidence="3"/>
<keyword evidence="7" id="KW-0812">Transmembrane</keyword>
<keyword evidence="6" id="KW-0808">Transferase</keyword>
<dbReference type="PROSITE" id="PS50109">
    <property type="entry name" value="HIS_KIN"/>
    <property type="match status" value="1"/>
</dbReference>
<keyword evidence="9" id="KW-0418">Kinase</keyword>
<evidence type="ECO:0000256" key="12">
    <source>
        <dbReference type="ARBA" id="ARBA00023012"/>
    </source>
</evidence>
<dbReference type="Pfam" id="PF02743">
    <property type="entry name" value="dCache_1"/>
    <property type="match status" value="1"/>
</dbReference>
<dbReference type="Gene3D" id="6.10.340.10">
    <property type="match status" value="1"/>
</dbReference>
<feature type="domain" description="PAS" evidence="15">
    <location>
        <begin position="362"/>
        <end position="414"/>
    </location>
</feature>
<keyword evidence="5" id="KW-0597">Phosphoprotein</keyword>
<evidence type="ECO:0000256" key="5">
    <source>
        <dbReference type="ARBA" id="ARBA00022553"/>
    </source>
</evidence>
<keyword evidence="10" id="KW-0067">ATP-binding</keyword>
<feature type="domain" description="Histidine kinase" evidence="14">
    <location>
        <begin position="506"/>
        <end position="717"/>
    </location>
</feature>
<dbReference type="SMART" id="SM00304">
    <property type="entry name" value="HAMP"/>
    <property type="match status" value="1"/>
</dbReference>
<proteinExistence type="predicted"/>
<sequence length="731" mass="83159">MFRTLRSKLLLFFILIAFVPMTAVGVISYTSQKQEMTQSVERSLAIQSYSVNLEMKRFMEERLADAAFLAQNPVLMDPESSTLDIRDQLYSFMGVHDLYVDIILLDENGIVVSDTETEVLNQDLSEREWYQEALNGHTVVSDLYVSPLLDKPVMVVASPIYNMNQEIIGVVSPTFDVETLYSQLGDYTEEQQEAGWGGYTFLLNSEGEVAFHPDPEKVLNVNYFQEKQISENHIEKKIEDGELASVVDGEVHYFNRIDPFPGFVHDWYVGVSVEEDELYSPLNSLLIRYLIFFSLVFPVLTYAVYRLSDFLVRPVSQLVESTKRVAAGNRDSQEYVYAYEEVNDLNTTFDEMTRQLEERESSHKKAALVLETTDNGVFAFDRKTKRITVFNRMCEEMFSQDKNDVIGMELDELIGQSPAFKSVVESSGLLELKDEEQVRSEYEIECKCGGQERTLFLSLSTLPTPEDETVEDEMLVVFYDLTEKRKMERELIRSEKLKVVGEMSAGFAHEIKNPLTTIKGFIQLFYEQNGHVKENYYQLVIEEIDRVNNIMNDLLNIANPNPEEKKAEINIDQMLEDILALYSSHIYKNHIDLETFFHGSLPVVEMDANKLKQVFINLIQNGIEAMPDGGRMNIRTTVEDETDNSSHVIIQVEDTGVGMDKETIEKLGTPFFTTKKTGTGLGLTTSYRVIEEVDGALNVSSEQGKGTAFTIYLPAKPAVKGSRTSADKAEK</sequence>
<dbReference type="OrthoDB" id="9815750at2"/>
<evidence type="ECO:0000256" key="7">
    <source>
        <dbReference type="ARBA" id="ARBA00022692"/>
    </source>
</evidence>
<dbReference type="Gene3D" id="1.10.287.130">
    <property type="match status" value="1"/>
</dbReference>
<dbReference type="PANTHER" id="PTHR43065:SF46">
    <property type="entry name" value="C4-DICARBOXYLATE TRANSPORT SENSOR PROTEIN DCTB"/>
    <property type="match status" value="1"/>
</dbReference>
<evidence type="ECO:0000256" key="13">
    <source>
        <dbReference type="ARBA" id="ARBA00023136"/>
    </source>
</evidence>
<evidence type="ECO:0000256" key="6">
    <source>
        <dbReference type="ARBA" id="ARBA00022679"/>
    </source>
</evidence>
<dbReference type="STRING" id="1601833.SAMN05518684_11029"/>
<evidence type="ECO:0000256" key="9">
    <source>
        <dbReference type="ARBA" id="ARBA00022777"/>
    </source>
</evidence>
<keyword evidence="13" id="KW-0472">Membrane</keyword>
<keyword evidence="8" id="KW-0547">Nucleotide-binding</keyword>
<dbReference type="Gene3D" id="3.30.565.10">
    <property type="entry name" value="Histidine kinase-like ATPase, C-terminal domain"/>
    <property type="match status" value="1"/>
</dbReference>
<dbReference type="CDD" id="cd06225">
    <property type="entry name" value="HAMP"/>
    <property type="match status" value="1"/>
</dbReference>
<dbReference type="InterPro" id="IPR003660">
    <property type="entry name" value="HAMP_dom"/>
</dbReference>
<dbReference type="SUPFAM" id="SSF47384">
    <property type="entry name" value="Homodimeric domain of signal transducing histidine kinase"/>
    <property type="match status" value="1"/>
</dbReference>
<evidence type="ECO:0000259" key="15">
    <source>
        <dbReference type="PROSITE" id="PS50112"/>
    </source>
</evidence>
<dbReference type="PROSITE" id="PS50885">
    <property type="entry name" value="HAMP"/>
    <property type="match status" value="1"/>
</dbReference>
<comment type="catalytic activity">
    <reaction evidence="1">
        <text>ATP + protein L-histidine = ADP + protein N-phospho-L-histidine.</text>
        <dbReference type="EC" id="2.7.13.3"/>
    </reaction>
</comment>
<dbReference type="SMART" id="SM00387">
    <property type="entry name" value="HATPase_c"/>
    <property type="match status" value="1"/>
</dbReference>
<dbReference type="InterPro" id="IPR004358">
    <property type="entry name" value="Sig_transdc_His_kin-like_C"/>
</dbReference>
<protein>
    <recommendedName>
        <fullName evidence="3">histidine kinase</fullName>
        <ecNumber evidence="3">2.7.13.3</ecNumber>
    </recommendedName>
</protein>
<dbReference type="InterPro" id="IPR003661">
    <property type="entry name" value="HisK_dim/P_dom"/>
</dbReference>
<dbReference type="InterPro" id="IPR003594">
    <property type="entry name" value="HATPase_dom"/>
</dbReference>